<dbReference type="EMBL" id="JAVAIM010000001">
    <property type="protein sequence ID" value="MDP4574801.1"/>
    <property type="molecule type" value="Genomic_DNA"/>
</dbReference>
<dbReference type="CDD" id="cd01545">
    <property type="entry name" value="PBP1_SalR"/>
    <property type="match status" value="1"/>
</dbReference>
<reference evidence="5 6" key="1">
    <citation type="submission" date="2023-08" db="EMBL/GenBank/DDBJ databases">
        <title>genomic of G39.</title>
        <authorList>
            <person name="Wang Y."/>
        </authorList>
    </citation>
    <scope>NUCLEOTIDE SEQUENCE [LARGE SCALE GENOMIC DNA]</scope>
    <source>
        <strain evidence="5 6">G39</strain>
    </source>
</reference>
<evidence type="ECO:0000256" key="2">
    <source>
        <dbReference type="ARBA" id="ARBA00023125"/>
    </source>
</evidence>
<proteinExistence type="predicted"/>
<keyword evidence="6" id="KW-1185">Reference proteome</keyword>
<feature type="domain" description="Transcriptional regulator LacI/GalR-like sensor" evidence="4">
    <location>
        <begin position="111"/>
        <end position="270"/>
    </location>
</feature>
<dbReference type="PANTHER" id="PTHR30146">
    <property type="entry name" value="LACI-RELATED TRANSCRIPTIONAL REPRESSOR"/>
    <property type="match status" value="1"/>
</dbReference>
<evidence type="ECO:0000313" key="5">
    <source>
        <dbReference type="EMBL" id="MDP4574801.1"/>
    </source>
</evidence>
<keyword evidence="2" id="KW-0238">DNA-binding</keyword>
<keyword evidence="3" id="KW-0804">Transcription</keyword>
<keyword evidence="1" id="KW-0805">Transcription regulation</keyword>
<sequence>MNAARSILLLSDNPGEDYVSRVRLGLERTCRPAGLGVEAVNVYGRGTKAIDVLRASDHAGIVLTPPLSDDRPLLSIVEARGVPMVRIAALLDPDRGNIVGMDEFAAASAIVGQLTERGHRRIAILRGPQSHLVSLRRYNGYANALGAKGLRVDQSLVAQGDFTRESGKREAPKLFAAKPTAIFASNDEMAAGIIDAANEAGIAVPGDISLVGYDDNAVATKVRPQLTTVRQPCEGMGEAAGKLLADQVGRHGAQSRQVSVPFDIVERQSVSDLKEQGSADGV</sequence>
<dbReference type="Proteomes" id="UP001240639">
    <property type="component" value="Unassembled WGS sequence"/>
</dbReference>
<protein>
    <submittedName>
        <fullName evidence="5">Substrate-binding domain-containing protein</fullName>
    </submittedName>
</protein>
<evidence type="ECO:0000256" key="3">
    <source>
        <dbReference type="ARBA" id="ARBA00023163"/>
    </source>
</evidence>
<dbReference type="SUPFAM" id="SSF53822">
    <property type="entry name" value="Periplasmic binding protein-like I"/>
    <property type="match status" value="1"/>
</dbReference>
<dbReference type="InterPro" id="IPR046335">
    <property type="entry name" value="LacI/GalR-like_sensor"/>
</dbReference>
<dbReference type="Gene3D" id="3.40.50.2300">
    <property type="match status" value="2"/>
</dbReference>
<dbReference type="RefSeq" id="WP_305932173.1">
    <property type="nucleotide sequence ID" value="NZ_JAVAIM010000001.1"/>
</dbReference>
<gene>
    <name evidence="5" type="ORF">Q9K02_06560</name>
</gene>
<dbReference type="Pfam" id="PF13377">
    <property type="entry name" value="Peripla_BP_3"/>
    <property type="match status" value="1"/>
</dbReference>
<dbReference type="PANTHER" id="PTHR30146:SF153">
    <property type="entry name" value="LACTOSE OPERON REPRESSOR"/>
    <property type="match status" value="1"/>
</dbReference>
<name>A0ABT9HNW1_9SPHN</name>
<organism evidence="5 6">
    <name type="scientific">Qipengyuania profundimaris</name>
    <dbReference type="NCBI Taxonomy" id="3067652"/>
    <lineage>
        <taxon>Bacteria</taxon>
        <taxon>Pseudomonadati</taxon>
        <taxon>Pseudomonadota</taxon>
        <taxon>Alphaproteobacteria</taxon>
        <taxon>Sphingomonadales</taxon>
        <taxon>Erythrobacteraceae</taxon>
        <taxon>Qipengyuania</taxon>
    </lineage>
</organism>
<accession>A0ABT9HNW1</accession>
<evidence type="ECO:0000259" key="4">
    <source>
        <dbReference type="Pfam" id="PF13377"/>
    </source>
</evidence>
<evidence type="ECO:0000256" key="1">
    <source>
        <dbReference type="ARBA" id="ARBA00023015"/>
    </source>
</evidence>
<comment type="caution">
    <text evidence="5">The sequence shown here is derived from an EMBL/GenBank/DDBJ whole genome shotgun (WGS) entry which is preliminary data.</text>
</comment>
<evidence type="ECO:0000313" key="6">
    <source>
        <dbReference type="Proteomes" id="UP001240639"/>
    </source>
</evidence>
<dbReference type="InterPro" id="IPR028082">
    <property type="entry name" value="Peripla_BP_I"/>
</dbReference>